<dbReference type="GO" id="GO:0016020">
    <property type="term" value="C:membrane"/>
    <property type="evidence" value="ECO:0007669"/>
    <property type="project" value="TreeGrafter"/>
</dbReference>
<dbReference type="SUPFAM" id="SSF50939">
    <property type="entry name" value="Sialidases"/>
    <property type="match status" value="1"/>
</dbReference>
<dbReference type="EMBL" id="BMER01000001">
    <property type="protein sequence ID" value="GGG87155.1"/>
    <property type="molecule type" value="Genomic_DNA"/>
</dbReference>
<dbReference type="GO" id="GO:0004308">
    <property type="term" value="F:exo-alpha-sialidase activity"/>
    <property type="evidence" value="ECO:0007669"/>
    <property type="project" value="UniProtKB-EC"/>
</dbReference>
<reference evidence="5" key="2">
    <citation type="submission" date="2020-09" db="EMBL/GenBank/DDBJ databases">
        <authorList>
            <person name="Sun Q."/>
            <person name="Zhou Y."/>
        </authorList>
    </citation>
    <scope>NUCLEOTIDE SEQUENCE</scope>
    <source>
        <strain evidence="5">CGMCC 1.12195</strain>
    </source>
</reference>
<comment type="catalytic activity">
    <reaction evidence="1">
        <text>Hydrolysis of alpha-(2-&gt;3)-, alpha-(2-&gt;6)-, alpha-(2-&gt;8)- glycosidic linkages of terminal sialic acid residues in oligosaccharides, glycoproteins, glycolipids, colominic acid and synthetic substrates.</text>
        <dbReference type="EC" id="3.2.1.18"/>
    </reaction>
</comment>
<keyword evidence="6" id="KW-1185">Reference proteome</keyword>
<dbReference type="PANTHER" id="PTHR10628:SF30">
    <property type="entry name" value="EXO-ALPHA-SIALIDASE"/>
    <property type="match status" value="1"/>
</dbReference>
<comment type="similarity">
    <text evidence="2">Belongs to the glycosyl hydrolase 33 family.</text>
</comment>
<organism evidence="5 6">
    <name type="scientific">Parapedobacter pyrenivorans</name>
    <dbReference type="NCBI Taxonomy" id="1305674"/>
    <lineage>
        <taxon>Bacteria</taxon>
        <taxon>Pseudomonadati</taxon>
        <taxon>Bacteroidota</taxon>
        <taxon>Sphingobacteriia</taxon>
        <taxon>Sphingobacteriales</taxon>
        <taxon>Sphingobacteriaceae</taxon>
        <taxon>Parapedobacter</taxon>
    </lineage>
</organism>
<evidence type="ECO:0000313" key="6">
    <source>
        <dbReference type="Proteomes" id="UP000660862"/>
    </source>
</evidence>
<name>A0A917HRX6_9SPHI</name>
<evidence type="ECO:0000259" key="4">
    <source>
        <dbReference type="Pfam" id="PF13088"/>
    </source>
</evidence>
<dbReference type="InterPro" id="IPR026856">
    <property type="entry name" value="Sialidase_fam"/>
</dbReference>
<dbReference type="GO" id="GO:0005737">
    <property type="term" value="C:cytoplasm"/>
    <property type="evidence" value="ECO:0007669"/>
    <property type="project" value="TreeGrafter"/>
</dbReference>
<evidence type="ECO:0000256" key="1">
    <source>
        <dbReference type="ARBA" id="ARBA00000427"/>
    </source>
</evidence>
<gene>
    <name evidence="5" type="ORF">GCM10007415_21040</name>
</gene>
<sequence>MGRLSAHQLPVYSDSTSIAVFDPAIHPYSSLRIPALVVSKRGTLLAFAAGRIDSGSDWADMDLVMRRSEDGGSTWQPLQVVAKREGHTPTDNPTPIVGQDGTIHLLYQRDYARAYHIQSVDDGKTWSNPTDITYAFDAFQDEYPWKVLAPGPGHSIQLQSGRLVVPVWLAASDVVTPHRSHRPSRIATIYSDDGGATWKRGALVPDVPGFKNPSETMAVELVDGRVMLNIRNESERRRRGVSYSNDGISGWTPPTYVEGLFEPICMGSILRVDNPGGEPGLLFVNPDSESIPKHPRANLTVKWSADGGKTWPTAQVLERGVAGYADLAIGPDGTGYCLYETRQADSKKGLSIHLIRFDIPSLQGQGK</sequence>
<evidence type="ECO:0000313" key="5">
    <source>
        <dbReference type="EMBL" id="GGG87155.1"/>
    </source>
</evidence>
<dbReference type="EC" id="3.2.1.18" evidence="3"/>
<evidence type="ECO:0000256" key="2">
    <source>
        <dbReference type="ARBA" id="ARBA00009348"/>
    </source>
</evidence>
<dbReference type="GO" id="GO:0006689">
    <property type="term" value="P:ganglioside catabolic process"/>
    <property type="evidence" value="ECO:0007669"/>
    <property type="project" value="TreeGrafter"/>
</dbReference>
<evidence type="ECO:0000256" key="3">
    <source>
        <dbReference type="ARBA" id="ARBA00012733"/>
    </source>
</evidence>
<dbReference type="InterPro" id="IPR011040">
    <property type="entry name" value="Sialidase"/>
</dbReference>
<dbReference type="AlphaFoldDB" id="A0A917HRX6"/>
<dbReference type="Proteomes" id="UP000660862">
    <property type="component" value="Unassembled WGS sequence"/>
</dbReference>
<dbReference type="Gene3D" id="2.120.10.10">
    <property type="match status" value="1"/>
</dbReference>
<reference evidence="5" key="1">
    <citation type="journal article" date="2014" name="Int. J. Syst. Evol. Microbiol.">
        <title>Complete genome sequence of Corynebacterium casei LMG S-19264T (=DSM 44701T), isolated from a smear-ripened cheese.</title>
        <authorList>
            <consortium name="US DOE Joint Genome Institute (JGI-PGF)"/>
            <person name="Walter F."/>
            <person name="Albersmeier A."/>
            <person name="Kalinowski J."/>
            <person name="Ruckert C."/>
        </authorList>
    </citation>
    <scope>NUCLEOTIDE SEQUENCE</scope>
    <source>
        <strain evidence="5">CGMCC 1.12195</strain>
    </source>
</reference>
<comment type="caution">
    <text evidence="5">The sequence shown here is derived from an EMBL/GenBank/DDBJ whole genome shotgun (WGS) entry which is preliminary data.</text>
</comment>
<accession>A0A917HRX6</accession>
<dbReference type="InterPro" id="IPR036278">
    <property type="entry name" value="Sialidase_sf"/>
</dbReference>
<dbReference type="CDD" id="cd15482">
    <property type="entry name" value="Sialidase_non-viral"/>
    <property type="match status" value="1"/>
</dbReference>
<proteinExistence type="inferred from homology"/>
<feature type="domain" description="Sialidase" evidence="4">
    <location>
        <begin position="42"/>
        <end position="334"/>
    </location>
</feature>
<dbReference type="Pfam" id="PF13088">
    <property type="entry name" value="BNR_2"/>
    <property type="match status" value="1"/>
</dbReference>
<dbReference type="GO" id="GO:0009313">
    <property type="term" value="P:oligosaccharide catabolic process"/>
    <property type="evidence" value="ECO:0007669"/>
    <property type="project" value="TreeGrafter"/>
</dbReference>
<protein>
    <recommendedName>
        <fullName evidence="3">exo-alpha-sialidase</fullName>
        <ecNumber evidence="3">3.2.1.18</ecNumber>
    </recommendedName>
</protein>
<dbReference type="PANTHER" id="PTHR10628">
    <property type="entry name" value="SIALIDASE"/>
    <property type="match status" value="1"/>
</dbReference>